<dbReference type="EMBL" id="SJZB01000045">
    <property type="protein sequence ID" value="TCJ12291.1"/>
    <property type="molecule type" value="Genomic_DNA"/>
</dbReference>
<evidence type="ECO:0000313" key="2">
    <source>
        <dbReference type="EMBL" id="TCJ12291.1"/>
    </source>
</evidence>
<evidence type="ECO:0000259" key="1">
    <source>
        <dbReference type="Pfam" id="PF08670"/>
    </source>
</evidence>
<dbReference type="AlphaFoldDB" id="A0A4R1B365"/>
<comment type="caution">
    <text evidence="2">The sequence shown here is derived from an EMBL/GenBank/DDBJ whole genome shotgun (WGS) entry which is preliminary data.</text>
</comment>
<name>A0A4R1B365_9PROT</name>
<dbReference type="InterPro" id="IPR013978">
    <property type="entry name" value="MEKHLA"/>
</dbReference>
<feature type="domain" description="MEKHLA" evidence="1">
    <location>
        <begin position="18"/>
        <end position="154"/>
    </location>
</feature>
<proteinExistence type="predicted"/>
<dbReference type="OrthoDB" id="9794448at2"/>
<reference evidence="2 3" key="1">
    <citation type="submission" date="2019-03" db="EMBL/GenBank/DDBJ databases">
        <title>Genome sequence of Thiobacillaceae bacterium LSR1, a sulfur-oxidizing bacterium isolated from freshwater sediment.</title>
        <authorList>
            <person name="Li S."/>
        </authorList>
    </citation>
    <scope>NUCLEOTIDE SEQUENCE [LARGE SCALE GENOMIC DNA]</scope>
    <source>
        <strain evidence="2 3">LSR1</strain>
    </source>
</reference>
<protein>
    <submittedName>
        <fullName evidence="2">MEKHLA domain-containing protein</fullName>
    </submittedName>
</protein>
<dbReference type="Pfam" id="PF08670">
    <property type="entry name" value="MEKHLA"/>
    <property type="match status" value="1"/>
</dbReference>
<dbReference type="Proteomes" id="UP000295443">
    <property type="component" value="Unassembled WGS sequence"/>
</dbReference>
<gene>
    <name evidence="2" type="ORF">EZJ19_12855</name>
</gene>
<evidence type="ECO:0000313" key="3">
    <source>
        <dbReference type="Proteomes" id="UP000295443"/>
    </source>
</evidence>
<keyword evidence="3" id="KW-1185">Reference proteome</keyword>
<sequence length="160" mass="17551">MLYDRSEPAPGNGYQAGHAELIAHSHLHLLGRPLLAEGADLGERLYRAPFVVLAHDAGADPVFFYANLTAQRLFELAWADFVRLPSRHSAEPVAREERQRLLDRVAGQGYIDDYAGVRVSATGRRFRIADARVWNLLGADGRAVGQAAAFSDWRALAGAD</sequence>
<accession>A0A4R1B365</accession>
<organism evidence="2 3">
    <name type="scientific">Parasulfuritortus cantonensis</name>
    <dbReference type="NCBI Taxonomy" id="2528202"/>
    <lineage>
        <taxon>Bacteria</taxon>
        <taxon>Pseudomonadati</taxon>
        <taxon>Pseudomonadota</taxon>
        <taxon>Betaproteobacteria</taxon>
        <taxon>Nitrosomonadales</taxon>
        <taxon>Thiobacillaceae</taxon>
        <taxon>Parasulfuritortus</taxon>
    </lineage>
</organism>